<protein>
    <submittedName>
        <fullName evidence="2">Vancomycin permeability regulator SanA</fullName>
    </submittedName>
</protein>
<keyword evidence="1" id="KW-1133">Transmembrane helix</keyword>
<dbReference type="EMBL" id="JAUSTZ010000003">
    <property type="protein sequence ID" value="MDQ0225992.1"/>
    <property type="molecule type" value="Genomic_DNA"/>
</dbReference>
<sequence length="93" mass="10461">MIKKRICRIVAVMFVMLVLYFLWTAISIWSFANKMELEQSDAAAVLGAAAWGDKPSPVFRERINHAIWLYENGYVSKLIFTGGKGNGAKYAES</sequence>
<dbReference type="PANTHER" id="PTHR30336:SF20">
    <property type="entry name" value="DUF218 DOMAIN-CONTAINING PROTEIN"/>
    <property type="match status" value="1"/>
</dbReference>
<keyword evidence="3" id="KW-1185">Reference proteome</keyword>
<evidence type="ECO:0000256" key="1">
    <source>
        <dbReference type="SAM" id="Phobius"/>
    </source>
</evidence>
<keyword evidence="1" id="KW-0812">Transmembrane</keyword>
<feature type="transmembrane region" description="Helical" evidence="1">
    <location>
        <begin position="9"/>
        <end position="32"/>
    </location>
</feature>
<reference evidence="2 3" key="1">
    <citation type="submission" date="2023-07" db="EMBL/GenBank/DDBJ databases">
        <title>Genomic Encyclopedia of Type Strains, Phase IV (KMG-IV): sequencing the most valuable type-strain genomes for metagenomic binning, comparative biology and taxonomic classification.</title>
        <authorList>
            <person name="Goeker M."/>
        </authorList>
    </citation>
    <scope>NUCLEOTIDE SEQUENCE [LARGE SCALE GENOMIC DNA]</scope>
    <source>
        <strain evidence="2 3">DSM 17723</strain>
    </source>
</reference>
<dbReference type="PANTHER" id="PTHR30336">
    <property type="entry name" value="INNER MEMBRANE PROTEIN, PROBABLE PERMEASE"/>
    <property type="match status" value="1"/>
</dbReference>
<evidence type="ECO:0000313" key="3">
    <source>
        <dbReference type="Proteomes" id="UP001232245"/>
    </source>
</evidence>
<name>A0ABT9Z1A9_9BACI</name>
<proteinExistence type="predicted"/>
<keyword evidence="1" id="KW-0472">Membrane</keyword>
<dbReference type="Proteomes" id="UP001232245">
    <property type="component" value="Unassembled WGS sequence"/>
</dbReference>
<organism evidence="2 3">
    <name type="scientific">Metabacillus niabensis</name>
    <dbReference type="NCBI Taxonomy" id="324854"/>
    <lineage>
        <taxon>Bacteria</taxon>
        <taxon>Bacillati</taxon>
        <taxon>Bacillota</taxon>
        <taxon>Bacilli</taxon>
        <taxon>Bacillales</taxon>
        <taxon>Bacillaceae</taxon>
        <taxon>Metabacillus</taxon>
    </lineage>
</organism>
<comment type="caution">
    <text evidence="2">The sequence shown here is derived from an EMBL/GenBank/DDBJ whole genome shotgun (WGS) entry which is preliminary data.</text>
</comment>
<gene>
    <name evidence="2" type="ORF">J2S02_002336</name>
</gene>
<evidence type="ECO:0000313" key="2">
    <source>
        <dbReference type="EMBL" id="MDQ0225992.1"/>
    </source>
</evidence>
<accession>A0ABT9Z1A9</accession>
<dbReference type="InterPro" id="IPR051599">
    <property type="entry name" value="Cell_Envelope_Assoc"/>
</dbReference>